<sequence length="569" mass="65596">MTSAKMDIITIMLSNDYIVVGKNGDGFAFEWTKSDPYKKPEVEAWDQMLYGALENIFRTRCRTSGEIKELIRGRSVYTNKKSIFDEILKREPTLSWLLAQNNDLSLLWLTVLSCLQDSAELLVRFGADGNELCGQHMNWAVTEKSTLLHVLAQMYPSSWKDRLGRLLIERGVDWNARDANGETVVQTAMKKGCAQLINLYYKTGADVNAVDDRGMTPLLEAAVGSRNPEKLILVLIRRGADIHARDLQGKNVLHQLAQNMRENLNLAWVAGFLIDKGVSMYDRDSNHYQPIHLAICSGKMELVEVFLKHGMDVNVRDPFISDEFLLHFVVTKSETSKILIPLLQYGANIDRRDKWGWTALHAACEKTRDPKPLIRRKISLLLYFGADMFLENNDGWDPFDLVQTKLLAQTLMVKTVALRKARLPPTVEFRDERILKERHCNYWNYYQDCIKEIDRTKSKKITESCTLFELLTGCHCSSAHLMRVPKFRDEFEIYDLSDFPLYAENLRDAYDFAKSFYEIEMQPVINAAVRNILSFRLTRNVNVVRHHIPCKFCGIKKLVQDCRRPPVKR</sequence>
<dbReference type="PANTHER" id="PTHR24180">
    <property type="entry name" value="CYCLIN-DEPENDENT KINASE INHIBITOR 2C-RELATED"/>
    <property type="match status" value="1"/>
</dbReference>
<dbReference type="AlphaFoldDB" id="A0A7M7HAQ4"/>
<evidence type="ECO:0008006" key="6">
    <source>
        <dbReference type="Google" id="ProtNLM"/>
    </source>
</evidence>
<dbReference type="SMART" id="SM00248">
    <property type="entry name" value="ANK"/>
    <property type="match status" value="4"/>
</dbReference>
<name>A0A7M7HAQ4_NASVI</name>
<dbReference type="SMR" id="A0A7M7HAQ4"/>
<keyword evidence="5" id="KW-1185">Reference proteome</keyword>
<dbReference type="RefSeq" id="XP_008207161.1">
    <property type="nucleotide sequence ID" value="XM_008208939.4"/>
</dbReference>
<dbReference type="PROSITE" id="PS50088">
    <property type="entry name" value="ANK_REPEAT"/>
    <property type="match status" value="4"/>
</dbReference>
<dbReference type="SUPFAM" id="SSF48403">
    <property type="entry name" value="Ankyrin repeat"/>
    <property type="match status" value="1"/>
</dbReference>
<dbReference type="OrthoDB" id="194358at2759"/>
<feature type="repeat" description="ANK" evidence="3">
    <location>
        <begin position="321"/>
        <end position="354"/>
    </location>
</feature>
<dbReference type="InterPro" id="IPR036770">
    <property type="entry name" value="Ankyrin_rpt-contain_sf"/>
</dbReference>
<dbReference type="Proteomes" id="UP000002358">
    <property type="component" value="Chromosome 5"/>
</dbReference>
<evidence type="ECO:0000256" key="1">
    <source>
        <dbReference type="ARBA" id="ARBA00022737"/>
    </source>
</evidence>
<dbReference type="Pfam" id="PF12796">
    <property type="entry name" value="Ank_2"/>
    <property type="match status" value="1"/>
</dbReference>
<evidence type="ECO:0000313" key="4">
    <source>
        <dbReference type="EnsemblMetazoa" id="XP_008207161"/>
    </source>
</evidence>
<dbReference type="Gene3D" id="1.25.40.20">
    <property type="entry name" value="Ankyrin repeat-containing domain"/>
    <property type="match status" value="1"/>
</dbReference>
<dbReference type="GO" id="GO:0005737">
    <property type="term" value="C:cytoplasm"/>
    <property type="evidence" value="ECO:0007669"/>
    <property type="project" value="TreeGrafter"/>
</dbReference>
<evidence type="ECO:0000256" key="3">
    <source>
        <dbReference type="PROSITE-ProRule" id="PRU00023"/>
    </source>
</evidence>
<keyword evidence="1" id="KW-0677">Repeat</keyword>
<evidence type="ECO:0000313" key="5">
    <source>
        <dbReference type="Proteomes" id="UP000002358"/>
    </source>
</evidence>
<evidence type="ECO:0000256" key="2">
    <source>
        <dbReference type="ARBA" id="ARBA00023043"/>
    </source>
</evidence>
<dbReference type="GO" id="GO:1904355">
    <property type="term" value="P:positive regulation of telomere capping"/>
    <property type="evidence" value="ECO:0007669"/>
    <property type="project" value="TreeGrafter"/>
</dbReference>
<accession>A0A7M7HAQ4</accession>
<reference evidence="4" key="1">
    <citation type="submission" date="2021-01" db="UniProtKB">
        <authorList>
            <consortium name="EnsemblMetazoa"/>
        </authorList>
    </citation>
    <scope>IDENTIFICATION</scope>
</reference>
<feature type="repeat" description="ANK" evidence="3">
    <location>
        <begin position="213"/>
        <end position="247"/>
    </location>
</feature>
<keyword evidence="2 3" id="KW-0040">ANK repeat</keyword>
<dbReference type="InterPro" id="IPR051637">
    <property type="entry name" value="Ank_repeat_dom-contain_49"/>
</dbReference>
<dbReference type="InParanoid" id="A0A7M7HAQ4"/>
<dbReference type="PANTHER" id="PTHR24180:SF45">
    <property type="entry name" value="POLY [ADP-RIBOSE] POLYMERASE TANKYRASE"/>
    <property type="match status" value="1"/>
</dbReference>
<dbReference type="InterPro" id="IPR002110">
    <property type="entry name" value="Ankyrin_rpt"/>
</dbReference>
<dbReference type="GO" id="GO:0005634">
    <property type="term" value="C:nucleus"/>
    <property type="evidence" value="ECO:0007669"/>
    <property type="project" value="TreeGrafter"/>
</dbReference>
<protein>
    <recommendedName>
        <fullName evidence="6">Ankyrin repeat protein</fullName>
    </recommendedName>
</protein>
<proteinExistence type="predicted"/>
<dbReference type="GO" id="GO:0070198">
    <property type="term" value="P:protein localization to chromosome, telomeric region"/>
    <property type="evidence" value="ECO:0007669"/>
    <property type="project" value="TreeGrafter"/>
</dbReference>
<dbReference type="GO" id="GO:0090263">
    <property type="term" value="P:positive regulation of canonical Wnt signaling pathway"/>
    <property type="evidence" value="ECO:0007669"/>
    <property type="project" value="TreeGrafter"/>
</dbReference>
<dbReference type="GO" id="GO:0003950">
    <property type="term" value="F:NAD+ poly-ADP-ribosyltransferase activity"/>
    <property type="evidence" value="ECO:0007669"/>
    <property type="project" value="TreeGrafter"/>
</dbReference>
<dbReference type="PROSITE" id="PS50297">
    <property type="entry name" value="ANK_REP_REGION"/>
    <property type="match status" value="3"/>
</dbReference>
<dbReference type="EnsemblMetazoa" id="XM_008208939">
    <property type="protein sequence ID" value="XP_008207161"/>
    <property type="gene ID" value="LOC103316218"/>
</dbReference>
<dbReference type="KEGG" id="nvi:103316218"/>
<organism evidence="4 5">
    <name type="scientific">Nasonia vitripennis</name>
    <name type="common">Parasitic wasp</name>
    <dbReference type="NCBI Taxonomy" id="7425"/>
    <lineage>
        <taxon>Eukaryota</taxon>
        <taxon>Metazoa</taxon>
        <taxon>Ecdysozoa</taxon>
        <taxon>Arthropoda</taxon>
        <taxon>Hexapoda</taxon>
        <taxon>Insecta</taxon>
        <taxon>Pterygota</taxon>
        <taxon>Neoptera</taxon>
        <taxon>Endopterygota</taxon>
        <taxon>Hymenoptera</taxon>
        <taxon>Apocrita</taxon>
        <taxon>Proctotrupomorpha</taxon>
        <taxon>Chalcidoidea</taxon>
        <taxon>Pteromalidae</taxon>
        <taxon>Pteromalinae</taxon>
        <taxon>Nasonia</taxon>
    </lineage>
</organism>
<feature type="repeat" description="ANK" evidence="3">
    <location>
        <begin position="180"/>
        <end position="212"/>
    </location>
</feature>
<feature type="repeat" description="ANK" evidence="3">
    <location>
        <begin position="286"/>
        <end position="318"/>
    </location>
</feature>
<dbReference type="GeneID" id="103316218"/>